<evidence type="ECO:0000259" key="12">
    <source>
        <dbReference type="PROSITE" id="PS50158"/>
    </source>
</evidence>
<feature type="repeat" description="TPR" evidence="10">
    <location>
        <begin position="550"/>
        <end position="583"/>
    </location>
</feature>
<feature type="domain" description="Reverse transcriptase" evidence="13">
    <location>
        <begin position="1318"/>
        <end position="1497"/>
    </location>
</feature>
<evidence type="ECO:0000256" key="8">
    <source>
        <dbReference type="ARBA" id="ARBA00022918"/>
    </source>
</evidence>
<dbReference type="Pfam" id="PF17917">
    <property type="entry name" value="RT_RNaseH"/>
    <property type="match status" value="1"/>
</dbReference>
<feature type="domain" description="Integrase catalytic" evidence="14">
    <location>
        <begin position="1878"/>
        <end position="2036"/>
    </location>
</feature>
<dbReference type="CDD" id="cd09274">
    <property type="entry name" value="RNase_HI_RT_Ty3"/>
    <property type="match status" value="1"/>
</dbReference>
<dbReference type="Proteomes" id="UP000663845">
    <property type="component" value="Unassembled WGS sequence"/>
</dbReference>
<dbReference type="SUPFAM" id="SSF56399">
    <property type="entry name" value="ADP-ribosylation"/>
    <property type="match status" value="1"/>
</dbReference>
<dbReference type="FunFam" id="3.30.420.10:FF:000032">
    <property type="entry name" value="Retrovirus-related Pol polyprotein from transposon 297-like Protein"/>
    <property type="match status" value="1"/>
</dbReference>
<dbReference type="InterPro" id="IPR019734">
    <property type="entry name" value="TPR_rpt"/>
</dbReference>
<dbReference type="Gene3D" id="4.10.60.10">
    <property type="entry name" value="Zinc finger, CCHC-type"/>
    <property type="match status" value="1"/>
</dbReference>
<dbReference type="PANTHER" id="PTHR37984:SF5">
    <property type="entry name" value="PROTEIN NYNRIN-LIKE"/>
    <property type="match status" value="1"/>
</dbReference>
<dbReference type="GO" id="GO:0008270">
    <property type="term" value="F:zinc ion binding"/>
    <property type="evidence" value="ECO:0007669"/>
    <property type="project" value="UniProtKB-KW"/>
</dbReference>
<dbReference type="InterPro" id="IPR000477">
    <property type="entry name" value="RT_dom"/>
</dbReference>
<accession>A0A815N7I1</accession>
<dbReference type="Gene3D" id="2.40.70.10">
    <property type="entry name" value="Acid Proteases"/>
    <property type="match status" value="1"/>
</dbReference>
<evidence type="ECO:0000259" key="14">
    <source>
        <dbReference type="PROSITE" id="PS50994"/>
    </source>
</evidence>
<keyword evidence="10" id="KW-0802">TPR repeat</keyword>
<keyword evidence="5" id="KW-0540">Nuclease</keyword>
<feature type="compositionally biased region" description="Acidic residues" evidence="11">
    <location>
        <begin position="2192"/>
        <end position="2202"/>
    </location>
</feature>
<dbReference type="Gene3D" id="3.10.20.370">
    <property type="match status" value="1"/>
</dbReference>
<feature type="compositionally biased region" description="Low complexity" evidence="11">
    <location>
        <begin position="12"/>
        <end position="29"/>
    </location>
</feature>
<evidence type="ECO:0000256" key="1">
    <source>
        <dbReference type="ARBA" id="ARBA00012493"/>
    </source>
</evidence>
<reference evidence="15" key="1">
    <citation type="submission" date="2021-02" db="EMBL/GenBank/DDBJ databases">
        <authorList>
            <person name="Nowell W R."/>
        </authorList>
    </citation>
    <scope>NUCLEOTIDE SEQUENCE</scope>
</reference>
<dbReference type="GO" id="GO:0003964">
    <property type="term" value="F:RNA-directed DNA polymerase activity"/>
    <property type="evidence" value="ECO:0007669"/>
    <property type="project" value="UniProtKB-KW"/>
</dbReference>
<feature type="compositionally biased region" description="Polar residues" evidence="11">
    <location>
        <begin position="2241"/>
        <end position="2252"/>
    </location>
</feature>
<dbReference type="GO" id="GO:0006508">
    <property type="term" value="P:proteolysis"/>
    <property type="evidence" value="ECO:0007669"/>
    <property type="project" value="UniProtKB-KW"/>
</dbReference>
<protein>
    <recommendedName>
        <fullName evidence="1">RNA-directed DNA polymerase</fullName>
        <ecNumber evidence="1">2.7.7.49</ecNumber>
    </recommendedName>
</protein>
<gene>
    <name evidence="15" type="ORF">JYZ213_LOCUS39573</name>
</gene>
<dbReference type="FunFam" id="3.10.20.370:FF:000001">
    <property type="entry name" value="Retrovirus-related Pol polyprotein from transposon 17.6-like protein"/>
    <property type="match status" value="1"/>
</dbReference>
<dbReference type="PROSITE" id="PS50293">
    <property type="entry name" value="TPR_REGION"/>
    <property type="match status" value="2"/>
</dbReference>
<feature type="repeat" description="TPR" evidence="10">
    <location>
        <begin position="429"/>
        <end position="462"/>
    </location>
</feature>
<feature type="region of interest" description="Disordered" evidence="11">
    <location>
        <begin position="1"/>
        <end position="30"/>
    </location>
</feature>
<dbReference type="InterPro" id="IPR043128">
    <property type="entry name" value="Rev_trsase/Diguanyl_cyclase"/>
</dbReference>
<dbReference type="GO" id="GO:0004519">
    <property type="term" value="F:endonuclease activity"/>
    <property type="evidence" value="ECO:0007669"/>
    <property type="project" value="UniProtKB-KW"/>
</dbReference>
<dbReference type="SMART" id="SM00028">
    <property type="entry name" value="TPR"/>
    <property type="match status" value="5"/>
</dbReference>
<evidence type="ECO:0000256" key="11">
    <source>
        <dbReference type="SAM" id="MobiDB-lite"/>
    </source>
</evidence>
<dbReference type="GO" id="GO:0106274">
    <property type="term" value="F:NAD+-protein-arginine ADP-ribosyltransferase activity"/>
    <property type="evidence" value="ECO:0007669"/>
    <property type="project" value="UniProtKB-EC"/>
</dbReference>
<dbReference type="InterPro" id="IPR005162">
    <property type="entry name" value="Retrotrans_gag_dom"/>
</dbReference>
<dbReference type="InterPro" id="IPR043502">
    <property type="entry name" value="DNA/RNA_pol_sf"/>
</dbReference>
<dbReference type="InterPro" id="IPR021109">
    <property type="entry name" value="Peptidase_aspartic_dom_sf"/>
</dbReference>
<dbReference type="PROSITE" id="PS50005">
    <property type="entry name" value="TPR"/>
    <property type="match status" value="5"/>
</dbReference>
<keyword evidence="9" id="KW-0863">Zinc-finger</keyword>
<dbReference type="Pfam" id="PF03496">
    <property type="entry name" value="ADPrib_exo_Tox"/>
    <property type="match status" value="1"/>
</dbReference>
<dbReference type="FunFam" id="3.30.70.270:FF:000020">
    <property type="entry name" value="Transposon Tf2-6 polyprotein-like Protein"/>
    <property type="match status" value="1"/>
</dbReference>
<dbReference type="InterPro" id="IPR003540">
    <property type="entry name" value="ADP-ribosyltransferase"/>
</dbReference>
<keyword evidence="9" id="KW-0479">Metal-binding</keyword>
<feature type="repeat" description="TPR" evidence="10">
    <location>
        <begin position="592"/>
        <end position="625"/>
    </location>
</feature>
<dbReference type="Gene3D" id="1.25.40.10">
    <property type="entry name" value="Tetratricopeptide repeat domain"/>
    <property type="match status" value="2"/>
</dbReference>
<dbReference type="SUPFAM" id="SSF53098">
    <property type="entry name" value="Ribonuclease H-like"/>
    <property type="match status" value="1"/>
</dbReference>
<proteinExistence type="predicted"/>
<organism evidence="15 16">
    <name type="scientific">Adineta steineri</name>
    <dbReference type="NCBI Taxonomy" id="433720"/>
    <lineage>
        <taxon>Eukaryota</taxon>
        <taxon>Metazoa</taxon>
        <taxon>Spiralia</taxon>
        <taxon>Gnathifera</taxon>
        <taxon>Rotifera</taxon>
        <taxon>Eurotatoria</taxon>
        <taxon>Bdelloidea</taxon>
        <taxon>Adinetida</taxon>
        <taxon>Adinetidae</taxon>
        <taxon>Adineta</taxon>
    </lineage>
</organism>
<comment type="caution">
    <text evidence="15">The sequence shown here is derived from an EMBL/GenBank/DDBJ whole genome shotgun (WGS) entry which is preliminary data.</text>
</comment>
<dbReference type="PROSITE" id="PS50158">
    <property type="entry name" value="ZF_CCHC"/>
    <property type="match status" value="1"/>
</dbReference>
<dbReference type="GO" id="GO:0015074">
    <property type="term" value="P:DNA integration"/>
    <property type="evidence" value="ECO:0007669"/>
    <property type="project" value="InterPro"/>
</dbReference>
<evidence type="ECO:0000256" key="10">
    <source>
        <dbReference type="PROSITE-ProRule" id="PRU00339"/>
    </source>
</evidence>
<feature type="region of interest" description="Disordered" evidence="11">
    <location>
        <begin position="2191"/>
        <end position="2274"/>
    </location>
</feature>
<dbReference type="PROSITE" id="PS51996">
    <property type="entry name" value="TR_MART"/>
    <property type="match status" value="1"/>
</dbReference>
<evidence type="ECO:0000256" key="4">
    <source>
        <dbReference type="ARBA" id="ARBA00022695"/>
    </source>
</evidence>
<dbReference type="CDD" id="cd01647">
    <property type="entry name" value="RT_LTR"/>
    <property type="match status" value="1"/>
</dbReference>
<dbReference type="InterPro" id="IPR012337">
    <property type="entry name" value="RNaseH-like_sf"/>
</dbReference>
<evidence type="ECO:0000256" key="6">
    <source>
        <dbReference type="ARBA" id="ARBA00022759"/>
    </source>
</evidence>
<sequence>MDAHKSKEDFGSVSSVGASNTTVTTTTPSRRQRMAQNYLLVWVDASIDRTNKDCQNTLTQLRAVVNDITMCTQPNECIEFLDKFKDENAFVIISGSLGQHLVPKIHDMPKLDVVYIFCGNISHHQQWAKDWNKIKGVHNNIKDICDALKKGVTQINQDSISISFVPANEVVTSENLNQLEPNYMYTQIFKDILLGIEHDHLQAIKNLAVYYRKFYHDNIAQLNLIDEFQHNYRREQAIWWYTRECFTYEMLNRALRTLDADTIINMGFFVRDLHQQIDQLHQQQVSSYRGKPFIVYRGQGLFKTDFDKLNKTKGGLMSFNNFLSTSYDQDISFLFAESASGNSDMVGILFIMTIDPRVSSTPFASIKEASYYKTEEEILFSMHTVFRIGAIKQIDNNDKLYEVELQLTADDDEQLRQLTKCISKEVEGGTGWIRLGALLAKTGHFDKAEELYKALLEQSSSETGKASYYNNLAYVKNNQGDYEQAIQYYRKALEILEKTHPVNHPLLATSYNNVGSGYGSIGEHSKALSFYEKALGIQEKTLPENHPSLVTSYRNIGGVNNIMGEYSKALSFYEKALGIQEKTLPANHPDLATSYSHIGSVYSNMGEYLKALSYFEKAVGIDEKTLPENHPSLATSYNNIVVTEINTRIDELADNSVKTTSTLEEIMTKLGNLEGRINTKEANHSNVQVVHEKDNDSLARPQLVFDHTHQPHCIADTSPVIKNVAATPLSSHAIIIPPSSSIPTFSGKHSERPKQFLVRIQEYAETVHGWNRSTLLLGISQFLRDTALDWYCQLKLSDRQPDTWPEFMQLFLSQFNSSIRSARQEQEWYECKQKEDETINEFIIRLRTLWTEQKPKETEVDLVKHLLCKMRNDILTMIGVARGATLDEIIMEAQKVEEILYRRKKEERRQKYLHQTSTQNGTSNINKSRYEVIDKQPQVSSTMNMRYPLNNRTAPYQRTTINKKNTDRSYPTTNYYQQTAGKREDMQYLESIKCYNCGMWGHTARNCPTGNSNNYQSNEKQSYSKNDERAVDSWDTNARQARYPPSGLILQLADNSQLRVQYVLSLPITIDGCTKTHTVYVVPRLTQLCIIGNDLIQKHDLQIDGRRQKAYFKQNFNNRLNYYQEKQHCDNDEEYILIANEHLKIPPARLAYIRVQPNKPFLILNKKDENYEIASLKNTSCVTNGVINPRKNLKVEIANLTERVIRIRPGQPLAYMKRLNHIQVNLIYQTDLSDNTSKQSVRTSEPNLAETDLNQIEKQKLLDLIQTFPDVFSEKTGKTSKVKHEIKLLPGSQPCNLPPYRIAPARRQIVEQNLREMLQDNVIVPSKSPWASPVVLAPKKDGTLRFCVDYRKLNAMTVRDAYPIPRIDDTLDSLQEAKFISTLDLRTGYWQVEMDERSREKTAFITQKGLFEFKVMPYGLTNAPATFQRLMDIVLAGLKWQCCLVYIDDVIIYSSSFEQHIEDLKRVFDALRSANLTLKTSKCHFCRRETKYLGHIITSDGIKPDPELIKSVVDFPRPQTIKDVQSFLGLTGYYRRFIKNYAKIAEPLIEQLRYTTTGNHHLQWSEECTKAFNIMKAKLTTAPIMNTPNFEQPFILEVDACEYGLGAVLTQEYADKKYVIAYASRTLSAIERKYGATEREALAIVWATKHFRVYIEGSTVLIRSDCKALEWLRNAKDITGRLARWAMKLSAYQIENIQYRPGKQNANADSLSRNPVSDSVDQNPKLFAIETAINLWENTNILDEIKTEQQADSKLKHIMDKLRSNHMPIFNDNRNSYLLINDILYKVKNSNRHYNQREIGNKHLLVIPKSMQLKLLSWAHDHPSAGHGGQQKTLFRLTTRVFWDSIRKDVYDYVASCQACQRFKYNNIPLANPLQIHTVNEPWHTIGIDLMGPFPKTARQKRFLLVIVDYFTRWVEVFPLRTTTSVDIAQILINEIFTRYGMPIFILSDNGPQFVSLLFDQLCKTLGIQQKFTANYHPQTNLTERVNRTLKPMLAIFAHEHPHSWDKEVQKLALSIRTSINETTGETPAFMMFGRDLKLPMDLIIGEPTQGLPPTSTDSIQINEYRKNLIHNLRSTYNFVREHSEVEKIMQKTKYDQHTSQREFNVGDLVWIATNTPQIGEVRLSKKFQPNYQGPCRLMEQLGPSTFLVRRISDGVNLGATNINRIKKYFEPIPDNQSTLISDDIQHRNAELSDESNMEDEISQTSNQNLDSEEDDSTMDDTQMIIAQPNSKRKLIDESDSSTTETQVTTDQPKLRIPSTRKRQRPARYRDSSF</sequence>
<keyword evidence="9" id="KW-0862">Zinc</keyword>
<dbReference type="InterPro" id="IPR001584">
    <property type="entry name" value="Integrase_cat-core"/>
</dbReference>
<feature type="compositionally biased region" description="Basic and acidic residues" evidence="11">
    <location>
        <begin position="1"/>
        <end position="10"/>
    </location>
</feature>
<keyword evidence="6" id="KW-0255">Endonuclease</keyword>
<feature type="repeat" description="TPR" evidence="10">
    <location>
        <begin position="466"/>
        <end position="499"/>
    </location>
</feature>
<evidence type="ECO:0000256" key="2">
    <source>
        <dbReference type="ARBA" id="ARBA00022670"/>
    </source>
</evidence>
<dbReference type="Pfam" id="PF03732">
    <property type="entry name" value="Retrotrans_gag"/>
    <property type="match status" value="1"/>
</dbReference>
<keyword evidence="3" id="KW-0808">Transferase</keyword>
<dbReference type="Gene3D" id="3.90.176.10">
    <property type="entry name" value="Toxin ADP-ribosyltransferase, Chain A, domain 1"/>
    <property type="match status" value="1"/>
</dbReference>
<dbReference type="Pfam" id="PF00665">
    <property type="entry name" value="rve"/>
    <property type="match status" value="1"/>
</dbReference>
<dbReference type="Pfam" id="PF00078">
    <property type="entry name" value="RVT_1"/>
    <property type="match status" value="1"/>
</dbReference>
<dbReference type="FunFam" id="1.10.340.70:FF:000001">
    <property type="entry name" value="Retrovirus-related Pol polyprotein from transposon gypsy-like Protein"/>
    <property type="match status" value="1"/>
</dbReference>
<evidence type="ECO:0000256" key="3">
    <source>
        <dbReference type="ARBA" id="ARBA00022679"/>
    </source>
</evidence>
<dbReference type="InterPro" id="IPR041588">
    <property type="entry name" value="Integrase_H2C2"/>
</dbReference>
<evidence type="ECO:0000313" key="15">
    <source>
        <dbReference type="EMBL" id="CAF1431094.1"/>
    </source>
</evidence>
<dbReference type="GO" id="GO:0008233">
    <property type="term" value="F:peptidase activity"/>
    <property type="evidence" value="ECO:0007669"/>
    <property type="project" value="UniProtKB-KW"/>
</dbReference>
<dbReference type="EMBL" id="CAJNOG010001307">
    <property type="protein sequence ID" value="CAF1431094.1"/>
    <property type="molecule type" value="Genomic_DNA"/>
</dbReference>
<feature type="repeat" description="TPR" evidence="10">
    <location>
        <begin position="508"/>
        <end position="541"/>
    </location>
</feature>
<evidence type="ECO:0000256" key="7">
    <source>
        <dbReference type="ARBA" id="ARBA00022801"/>
    </source>
</evidence>
<dbReference type="InterPro" id="IPR041373">
    <property type="entry name" value="RT_RNaseH"/>
</dbReference>
<name>A0A815N7I1_9BILA</name>
<dbReference type="EC" id="2.7.7.49" evidence="1"/>
<dbReference type="SUPFAM" id="SSF48452">
    <property type="entry name" value="TPR-like"/>
    <property type="match status" value="1"/>
</dbReference>
<dbReference type="SMART" id="SM00343">
    <property type="entry name" value="ZnF_C2HC"/>
    <property type="match status" value="1"/>
</dbReference>
<dbReference type="InterPro" id="IPR050951">
    <property type="entry name" value="Retrovirus_Pol_polyprotein"/>
</dbReference>
<feature type="domain" description="CCHC-type" evidence="12">
    <location>
        <begin position="993"/>
        <end position="1008"/>
    </location>
</feature>
<dbReference type="PROSITE" id="PS50994">
    <property type="entry name" value="INTEGRASE"/>
    <property type="match status" value="1"/>
</dbReference>
<evidence type="ECO:0000313" key="16">
    <source>
        <dbReference type="Proteomes" id="UP000663845"/>
    </source>
</evidence>
<dbReference type="InterPro" id="IPR001878">
    <property type="entry name" value="Znf_CCHC"/>
</dbReference>
<dbReference type="Gene3D" id="3.10.10.10">
    <property type="entry name" value="HIV Type 1 Reverse Transcriptase, subunit A, domain 1"/>
    <property type="match status" value="1"/>
</dbReference>
<dbReference type="InterPro" id="IPR011990">
    <property type="entry name" value="TPR-like_helical_dom_sf"/>
</dbReference>
<dbReference type="Gene3D" id="3.30.420.10">
    <property type="entry name" value="Ribonuclease H-like superfamily/Ribonuclease H"/>
    <property type="match status" value="1"/>
</dbReference>
<dbReference type="SUPFAM" id="SSF56672">
    <property type="entry name" value="DNA/RNA polymerases"/>
    <property type="match status" value="1"/>
</dbReference>
<dbReference type="FunFam" id="3.10.10.10:FF:000007">
    <property type="entry name" value="Retrovirus-related Pol polyprotein from transposon 17.6-like Protein"/>
    <property type="match status" value="1"/>
</dbReference>
<dbReference type="SUPFAM" id="SSF57756">
    <property type="entry name" value="Retrovirus zinc finger-like domains"/>
    <property type="match status" value="1"/>
</dbReference>
<dbReference type="PANTHER" id="PTHR37984">
    <property type="entry name" value="PROTEIN CBG26694"/>
    <property type="match status" value="1"/>
</dbReference>
<evidence type="ECO:0000259" key="13">
    <source>
        <dbReference type="PROSITE" id="PS50878"/>
    </source>
</evidence>
<evidence type="ECO:0000256" key="5">
    <source>
        <dbReference type="ARBA" id="ARBA00022722"/>
    </source>
</evidence>
<dbReference type="Pfam" id="PF17921">
    <property type="entry name" value="Integrase_H2C2"/>
    <property type="match status" value="1"/>
</dbReference>
<dbReference type="GO" id="GO:0003676">
    <property type="term" value="F:nucleic acid binding"/>
    <property type="evidence" value="ECO:0007669"/>
    <property type="project" value="InterPro"/>
</dbReference>
<dbReference type="PROSITE" id="PS50878">
    <property type="entry name" value="RT_POL"/>
    <property type="match status" value="1"/>
</dbReference>
<keyword evidence="2" id="KW-0645">Protease</keyword>
<dbReference type="Gene3D" id="1.10.340.70">
    <property type="match status" value="1"/>
</dbReference>
<keyword evidence="4" id="KW-0548">Nucleotidyltransferase</keyword>
<evidence type="ECO:0000256" key="9">
    <source>
        <dbReference type="PROSITE-ProRule" id="PRU00047"/>
    </source>
</evidence>
<dbReference type="Pfam" id="PF13424">
    <property type="entry name" value="TPR_12"/>
    <property type="match status" value="2"/>
</dbReference>
<dbReference type="Gene3D" id="3.30.70.270">
    <property type="match status" value="2"/>
</dbReference>
<dbReference type="InterPro" id="IPR036397">
    <property type="entry name" value="RNaseH_sf"/>
</dbReference>
<keyword evidence="7" id="KW-0378">Hydrolase</keyword>
<dbReference type="InterPro" id="IPR036875">
    <property type="entry name" value="Znf_CCHC_sf"/>
</dbReference>
<keyword evidence="8" id="KW-0695">RNA-directed DNA polymerase</keyword>